<dbReference type="InterPro" id="IPR046950">
    <property type="entry name" value="DNA-dir_Rpol_C_phage-type"/>
</dbReference>
<comment type="similarity">
    <text evidence="1">Belongs to the phage and mitochondrial RNA polymerase family.</text>
</comment>
<comment type="catalytic activity">
    <reaction evidence="7">
        <text>RNA(n) + a ribonucleoside 5'-triphosphate = RNA(n+1) + diphosphate</text>
        <dbReference type="Rhea" id="RHEA:21248"/>
        <dbReference type="Rhea" id="RHEA-COMP:14527"/>
        <dbReference type="Rhea" id="RHEA-COMP:17342"/>
        <dbReference type="ChEBI" id="CHEBI:33019"/>
        <dbReference type="ChEBI" id="CHEBI:61557"/>
        <dbReference type="ChEBI" id="CHEBI:140395"/>
        <dbReference type="EC" id="2.7.7.6"/>
    </reaction>
</comment>
<evidence type="ECO:0000256" key="3">
    <source>
        <dbReference type="ARBA" id="ARBA00022478"/>
    </source>
</evidence>
<dbReference type="STRING" id="656179.AB870_03570"/>
<evidence type="ECO:0000256" key="5">
    <source>
        <dbReference type="ARBA" id="ARBA00022695"/>
    </source>
</evidence>
<dbReference type="Pfam" id="PF00940">
    <property type="entry name" value="RNA_pol"/>
    <property type="match status" value="1"/>
</dbReference>
<gene>
    <name evidence="9" type="ORF">AB870_03570</name>
</gene>
<dbReference type="PANTHER" id="PTHR10102">
    <property type="entry name" value="DNA-DIRECTED RNA POLYMERASE, MITOCHONDRIAL"/>
    <property type="match status" value="1"/>
</dbReference>
<evidence type="ECO:0000256" key="2">
    <source>
        <dbReference type="ARBA" id="ARBA00012418"/>
    </source>
</evidence>
<keyword evidence="4" id="KW-0808">Transferase</keyword>
<dbReference type="Gene3D" id="1.10.1320.10">
    <property type="entry name" value="DNA-directed RNA polymerase, N-terminal domain"/>
    <property type="match status" value="1"/>
</dbReference>
<dbReference type="Proteomes" id="UP000035651">
    <property type="component" value="Chromosome"/>
</dbReference>
<dbReference type="PROSITE" id="PS00489">
    <property type="entry name" value="RNA_POL_PHAGE_2"/>
    <property type="match status" value="1"/>
</dbReference>
<dbReference type="Gene3D" id="1.10.287.260">
    <property type="match status" value="1"/>
</dbReference>
<sequence>MERRPETQTELEAQIRDAGRTRALRMMAKNEEEGRVESNPYTNAVFRRWLIPVRDLIEASLAETGRAGRRAAHVALVKPLDPASVAFIAVRSALVHCVAGGDDNDARDLGRTVGRSVYAELVLATFEHINPELFWEISHDLDKRRSKSARHRYNTLRHSANENEVPIPMWTNPEREQVGLWLVELMREIGLIEVVQQRVSRKGKHREYYFVSLSDDAKRVVSTVREAVAMSMPFHQPCIEPPKDWVAVNDGGYHTPEMRRQMPHCINMHRIHIRQAREAIKSADMGRVLEGINHLQRVPWQINADLLAAVQELSRHSKRDVAEIVSAEGEERPPVPVWLPPGAKIKELVLTEQQQVEFKKWKREAALWHNRRVQRGVKWGRFDTAMRTALKYRDYPAIYFVYQADFRGRLYAMTTGVSPQGSDLQKAMLRFAEGKPLHDEEAVRWFKINGANRFGIDKVPFEERIKWVNDNERFILSYADDPIANRDWSEADSPFQFLAWCIEYAEWRRRPDTFVSRIPVGFDGSCNGLQHFSAMLRDSVGGRAVNLVRAARPNDIYQQVADVVQRKLTDLNPSDLSERDLVFRSKWLSHGMNRKLVKRSVMTLPYGSTRFSCAEFIEADYLRTGSAPEFNPDEYTTAAGFLSHLVWDAIGEVVVAATSAMAWLQKSATSLVRSGAQQISWTAPSGFPVVQVYNEVEVVSVRSLLFGATRVKIGLTGDEPSKSRHKNGIAPNFVHSMDAAHLVLTVLECKNRGVNSLAMIHDDYGTHAADAGKLYRTIRQTFVGMYEESDPLDSFRSRFDGLSNPPKRGDLDIKGVLDSPFFFA</sequence>
<protein>
    <recommendedName>
        <fullName evidence="2">DNA-directed RNA polymerase</fullName>
        <ecNumber evidence="2">2.7.7.6</ecNumber>
    </recommendedName>
</protein>
<dbReference type="AlphaFoldDB" id="A0A0H3WNS9"/>
<name>A0A0H3WNS9_9BURK</name>
<dbReference type="Gene3D" id="1.10.287.280">
    <property type="match status" value="1"/>
</dbReference>
<dbReference type="GO" id="GO:0003899">
    <property type="term" value="F:DNA-directed RNA polymerase activity"/>
    <property type="evidence" value="ECO:0007669"/>
    <property type="project" value="UniProtKB-EC"/>
</dbReference>
<dbReference type="SMART" id="SM01311">
    <property type="entry name" value="RPOL_N"/>
    <property type="match status" value="1"/>
</dbReference>
<organism evidence="9 10">
    <name type="scientific">Pandoraea faecigallinarum</name>
    <dbReference type="NCBI Taxonomy" id="656179"/>
    <lineage>
        <taxon>Bacteria</taxon>
        <taxon>Pseudomonadati</taxon>
        <taxon>Pseudomonadota</taxon>
        <taxon>Betaproteobacteria</taxon>
        <taxon>Burkholderiales</taxon>
        <taxon>Burkholderiaceae</taxon>
        <taxon>Pandoraea</taxon>
    </lineage>
</organism>
<dbReference type="SUPFAM" id="SSF56672">
    <property type="entry name" value="DNA/RNA polymerases"/>
    <property type="match status" value="1"/>
</dbReference>
<evidence type="ECO:0000313" key="10">
    <source>
        <dbReference type="Proteomes" id="UP000035651"/>
    </source>
</evidence>
<evidence type="ECO:0000256" key="4">
    <source>
        <dbReference type="ARBA" id="ARBA00022679"/>
    </source>
</evidence>
<keyword evidence="6" id="KW-0804">Transcription</keyword>
<dbReference type="InterPro" id="IPR024075">
    <property type="entry name" value="DNA-dir_RNA_pol_helix_hairp_sf"/>
</dbReference>
<dbReference type="GO" id="GO:0003677">
    <property type="term" value="F:DNA binding"/>
    <property type="evidence" value="ECO:0007669"/>
    <property type="project" value="InterPro"/>
</dbReference>
<keyword evidence="5" id="KW-0548">Nucleotidyltransferase</keyword>
<dbReference type="Pfam" id="PF14700">
    <property type="entry name" value="RPOL_N"/>
    <property type="match status" value="1"/>
</dbReference>
<dbReference type="InterPro" id="IPR043502">
    <property type="entry name" value="DNA/RNA_pol_sf"/>
</dbReference>
<evidence type="ECO:0000256" key="7">
    <source>
        <dbReference type="ARBA" id="ARBA00048552"/>
    </source>
</evidence>
<dbReference type="GO" id="GO:0000428">
    <property type="term" value="C:DNA-directed RNA polymerase complex"/>
    <property type="evidence" value="ECO:0007669"/>
    <property type="project" value="UniProtKB-KW"/>
</dbReference>
<dbReference type="KEGG" id="pfg:AB870_03570"/>
<dbReference type="PATRIC" id="fig|656179.3.peg.781"/>
<dbReference type="EC" id="2.7.7.6" evidence="2"/>
<dbReference type="PANTHER" id="PTHR10102:SF0">
    <property type="entry name" value="DNA-DIRECTED RNA POLYMERASE, MITOCHONDRIAL"/>
    <property type="match status" value="1"/>
</dbReference>
<dbReference type="EMBL" id="CP011807">
    <property type="protein sequence ID" value="AKM29412.1"/>
    <property type="molecule type" value="Genomic_DNA"/>
</dbReference>
<dbReference type="Gene3D" id="1.10.150.20">
    <property type="entry name" value="5' to 3' exonuclease, C-terminal subdomain"/>
    <property type="match status" value="1"/>
</dbReference>
<evidence type="ECO:0000259" key="8">
    <source>
        <dbReference type="SMART" id="SM01311"/>
    </source>
</evidence>
<dbReference type="InterPro" id="IPR037159">
    <property type="entry name" value="RNA_POL_N_sf"/>
</dbReference>
<dbReference type="InterPro" id="IPR029262">
    <property type="entry name" value="RPOL_N"/>
</dbReference>
<keyword evidence="10" id="KW-1185">Reference proteome</keyword>
<keyword evidence="3 9" id="KW-0240">DNA-directed RNA polymerase</keyword>
<evidence type="ECO:0000256" key="6">
    <source>
        <dbReference type="ARBA" id="ARBA00023163"/>
    </source>
</evidence>
<dbReference type="GO" id="GO:0006351">
    <property type="term" value="P:DNA-templated transcription"/>
    <property type="evidence" value="ECO:0007669"/>
    <property type="project" value="InterPro"/>
</dbReference>
<evidence type="ECO:0000313" key="9">
    <source>
        <dbReference type="EMBL" id="AKM29412.1"/>
    </source>
</evidence>
<feature type="domain" description="DNA-directed RNA polymerase N-terminal" evidence="8">
    <location>
        <begin position="6"/>
        <end position="297"/>
    </location>
</feature>
<dbReference type="InterPro" id="IPR002092">
    <property type="entry name" value="DNA-dir_Rpol_phage-type"/>
</dbReference>
<reference evidence="9" key="1">
    <citation type="submission" date="2016-06" db="EMBL/GenBank/DDBJ databases">
        <title>Complete Genome Sequence of Pandoraea faecigallinarum DSM-23572.</title>
        <authorList>
            <person name="Yong D."/>
            <person name="Ee R."/>
            <person name="Lim Y.-L."/>
            <person name="Yin W.-F."/>
            <person name="Chan K.-G."/>
        </authorList>
    </citation>
    <scope>NUCLEOTIDE SEQUENCE</scope>
    <source>
        <strain evidence="9">DSM 23572</strain>
    </source>
</reference>
<evidence type="ECO:0000256" key="1">
    <source>
        <dbReference type="ARBA" id="ARBA00009493"/>
    </source>
</evidence>
<proteinExistence type="inferred from homology"/>
<accession>A0A0H3WNS9</accession>
<dbReference type="PROSITE" id="PS00900">
    <property type="entry name" value="RNA_POL_PHAGE_1"/>
    <property type="match status" value="1"/>
</dbReference>